<evidence type="ECO:0000313" key="10">
    <source>
        <dbReference type="Proteomes" id="UP001143370"/>
    </source>
</evidence>
<keyword evidence="5 7" id="KW-0472">Membrane</keyword>
<feature type="region of interest" description="Disordered" evidence="6">
    <location>
        <begin position="203"/>
        <end position="235"/>
    </location>
</feature>
<evidence type="ECO:0000256" key="3">
    <source>
        <dbReference type="ARBA" id="ARBA00022692"/>
    </source>
</evidence>
<keyword evidence="4 7" id="KW-1133">Transmembrane helix</keyword>
<protein>
    <submittedName>
        <fullName evidence="9">Membrane protein</fullName>
    </submittedName>
</protein>
<evidence type="ECO:0000256" key="7">
    <source>
        <dbReference type="SAM" id="Phobius"/>
    </source>
</evidence>
<evidence type="ECO:0000256" key="1">
    <source>
        <dbReference type="ARBA" id="ARBA00004651"/>
    </source>
</evidence>
<keyword evidence="2" id="KW-1003">Cell membrane</keyword>
<feature type="transmembrane region" description="Helical" evidence="7">
    <location>
        <begin position="411"/>
        <end position="433"/>
    </location>
</feature>
<comment type="subcellular location">
    <subcellularLocation>
        <location evidence="1">Cell membrane</location>
        <topology evidence="1">Multi-pass membrane protein</topology>
    </subcellularLocation>
</comment>
<dbReference type="Proteomes" id="UP001143370">
    <property type="component" value="Unassembled WGS sequence"/>
</dbReference>
<feature type="transmembrane region" description="Helical" evidence="7">
    <location>
        <begin position="358"/>
        <end position="391"/>
    </location>
</feature>
<feature type="domain" description="ABC3 transporter permease C-terminal" evidence="8">
    <location>
        <begin position="326"/>
        <end position="434"/>
    </location>
</feature>
<evidence type="ECO:0000259" key="8">
    <source>
        <dbReference type="Pfam" id="PF02687"/>
    </source>
</evidence>
<evidence type="ECO:0000256" key="2">
    <source>
        <dbReference type="ARBA" id="ARBA00022475"/>
    </source>
</evidence>
<evidence type="ECO:0000313" key="9">
    <source>
        <dbReference type="EMBL" id="GLK73266.1"/>
    </source>
</evidence>
<proteinExistence type="predicted"/>
<dbReference type="RefSeq" id="WP_213373389.1">
    <property type="nucleotide sequence ID" value="NZ_BSFJ01000025.1"/>
</dbReference>
<evidence type="ECO:0000256" key="6">
    <source>
        <dbReference type="SAM" id="MobiDB-lite"/>
    </source>
</evidence>
<comment type="caution">
    <text evidence="9">The sequence shown here is derived from an EMBL/GenBank/DDBJ whole genome shotgun (WGS) entry which is preliminary data.</text>
</comment>
<organism evidence="9 10">
    <name type="scientific">Ancylobacter dichloromethanicus</name>
    <dbReference type="NCBI Taxonomy" id="518825"/>
    <lineage>
        <taxon>Bacteria</taxon>
        <taxon>Pseudomonadati</taxon>
        <taxon>Pseudomonadota</taxon>
        <taxon>Alphaproteobacteria</taxon>
        <taxon>Hyphomicrobiales</taxon>
        <taxon>Xanthobacteraceae</taxon>
        <taxon>Ancylobacter</taxon>
    </lineage>
</organism>
<dbReference type="AlphaFoldDB" id="A0A9W6JBB8"/>
<reference evidence="9" key="2">
    <citation type="submission" date="2023-01" db="EMBL/GenBank/DDBJ databases">
        <authorList>
            <person name="Sun Q."/>
            <person name="Evtushenko L."/>
        </authorList>
    </citation>
    <scope>NUCLEOTIDE SEQUENCE</scope>
    <source>
        <strain evidence="9">VKM B-2484</strain>
    </source>
</reference>
<dbReference type="EMBL" id="BSFJ01000025">
    <property type="protein sequence ID" value="GLK73266.1"/>
    <property type="molecule type" value="Genomic_DNA"/>
</dbReference>
<dbReference type="InterPro" id="IPR003838">
    <property type="entry name" value="ABC3_permease_C"/>
</dbReference>
<dbReference type="PANTHER" id="PTHR43738:SF2">
    <property type="entry name" value="ABC TRANSPORTER PERMEASE"/>
    <property type="match status" value="1"/>
</dbReference>
<keyword evidence="3 7" id="KW-0812">Transmembrane</keyword>
<feature type="transmembrane region" description="Helical" evidence="7">
    <location>
        <begin position="316"/>
        <end position="338"/>
    </location>
</feature>
<sequence>MFRLIAADLVRYRWGALAVALLIALATALGVVVTLEERALRLGSARAAAAFDLVVGAPGSETQLVLSTVFLQPAPLTLLPGRVLAELSADPRVAYAAPVGFGDFSDGRPVVGTTQQLLDGLGGVSEGHRFTRLGEAVIGAAVPRALGDTFHPMHGPAEAHGGVHTAITYRIVGRLAPTGTVWDRAILVPIEAVWRIHALDDHADEHSGPDQVTRADSAGEPGSGAAGAPTGAQPRTIADAYRLSQEREATGFDAPIRPEAVADPAAPGVPAIVVKPRTIADAYKLRQAYRTDHTLAVFPGEVLTRLYGTLGDARQILAFVALNAQALVAAAVLLVVLIHVMARRRQIGALRAFGAPRAVVFATVWLEAVLVVGVGLVAGFGLGYGVARVLARLISVQTGVVLPVGFSAEDGSAFLVLFAASGLAALLPAALAYRQSPAAALRA</sequence>
<accession>A0A9W6JBB8</accession>
<dbReference type="Pfam" id="PF02687">
    <property type="entry name" value="FtsX"/>
    <property type="match status" value="1"/>
</dbReference>
<reference evidence="9" key="1">
    <citation type="journal article" date="2014" name="Int. J. Syst. Evol. Microbiol.">
        <title>Complete genome sequence of Corynebacterium casei LMG S-19264T (=DSM 44701T), isolated from a smear-ripened cheese.</title>
        <authorList>
            <consortium name="US DOE Joint Genome Institute (JGI-PGF)"/>
            <person name="Walter F."/>
            <person name="Albersmeier A."/>
            <person name="Kalinowski J."/>
            <person name="Ruckert C."/>
        </authorList>
    </citation>
    <scope>NUCLEOTIDE SEQUENCE</scope>
    <source>
        <strain evidence="9">VKM B-2484</strain>
    </source>
</reference>
<gene>
    <name evidence="9" type="ORF">GCM10017643_33830</name>
</gene>
<name>A0A9W6JBB8_9HYPH</name>
<keyword evidence="10" id="KW-1185">Reference proteome</keyword>
<dbReference type="GO" id="GO:0005886">
    <property type="term" value="C:plasma membrane"/>
    <property type="evidence" value="ECO:0007669"/>
    <property type="project" value="UniProtKB-SubCell"/>
</dbReference>
<evidence type="ECO:0000256" key="4">
    <source>
        <dbReference type="ARBA" id="ARBA00022989"/>
    </source>
</evidence>
<dbReference type="InterPro" id="IPR051125">
    <property type="entry name" value="ABC-4/HrtB_transporter"/>
</dbReference>
<evidence type="ECO:0000256" key="5">
    <source>
        <dbReference type="ARBA" id="ARBA00023136"/>
    </source>
</evidence>
<dbReference type="PANTHER" id="PTHR43738">
    <property type="entry name" value="ABC TRANSPORTER, MEMBRANE PROTEIN"/>
    <property type="match status" value="1"/>
</dbReference>